<evidence type="ECO:0000256" key="1">
    <source>
        <dbReference type="SAM" id="Phobius"/>
    </source>
</evidence>
<sequence length="87" mass="9337">MLAEYDEVLLALIIGDCLAILPGIVGPTIGVFPGVFLLVYFFTVEDEFDDDDDELGVLVSSGLEDFFNFNGDLASKAGDVNGEKNSD</sequence>
<dbReference type="Proteomes" id="UP000769528">
    <property type="component" value="Unassembled WGS sequence"/>
</dbReference>
<reference evidence="2" key="2">
    <citation type="submission" date="2021-01" db="EMBL/GenBank/DDBJ databases">
        <authorList>
            <person name="Schikora-Tamarit M.A."/>
        </authorList>
    </citation>
    <scope>NUCLEOTIDE SEQUENCE</scope>
    <source>
        <strain evidence="2">CBS6341</strain>
    </source>
</reference>
<keyword evidence="3" id="KW-1185">Reference proteome</keyword>
<evidence type="ECO:0000313" key="3">
    <source>
        <dbReference type="Proteomes" id="UP000769528"/>
    </source>
</evidence>
<keyword evidence="1" id="KW-0812">Transmembrane</keyword>
<protein>
    <submittedName>
        <fullName evidence="2">Uncharacterized protein</fullName>
    </submittedName>
</protein>
<keyword evidence="1" id="KW-1133">Transmembrane helix</keyword>
<comment type="caution">
    <text evidence="2">The sequence shown here is derived from an EMBL/GenBank/DDBJ whole genome shotgun (WGS) entry which is preliminary data.</text>
</comment>
<name>A0A9P8P8U8_9ASCO</name>
<dbReference type="AlphaFoldDB" id="A0A9P8P8U8"/>
<accession>A0A9P8P8U8</accession>
<evidence type="ECO:0000313" key="2">
    <source>
        <dbReference type="EMBL" id="KAH3667059.1"/>
    </source>
</evidence>
<dbReference type="EMBL" id="JAEUBF010001392">
    <property type="protein sequence ID" value="KAH3667059.1"/>
    <property type="molecule type" value="Genomic_DNA"/>
</dbReference>
<keyword evidence="1" id="KW-0472">Membrane</keyword>
<organism evidence="2 3">
    <name type="scientific">Wickerhamomyces mucosus</name>
    <dbReference type="NCBI Taxonomy" id="1378264"/>
    <lineage>
        <taxon>Eukaryota</taxon>
        <taxon>Fungi</taxon>
        <taxon>Dikarya</taxon>
        <taxon>Ascomycota</taxon>
        <taxon>Saccharomycotina</taxon>
        <taxon>Saccharomycetes</taxon>
        <taxon>Phaffomycetales</taxon>
        <taxon>Wickerhamomycetaceae</taxon>
        <taxon>Wickerhamomyces</taxon>
    </lineage>
</organism>
<proteinExistence type="predicted"/>
<gene>
    <name evidence="2" type="ORF">WICMUC_005406</name>
</gene>
<reference evidence="2" key="1">
    <citation type="journal article" date="2021" name="Open Biol.">
        <title>Shared evolutionary footprints suggest mitochondrial oxidative damage underlies multiple complex I losses in fungi.</title>
        <authorList>
            <person name="Schikora-Tamarit M.A."/>
            <person name="Marcet-Houben M."/>
            <person name="Nosek J."/>
            <person name="Gabaldon T."/>
        </authorList>
    </citation>
    <scope>NUCLEOTIDE SEQUENCE</scope>
    <source>
        <strain evidence="2">CBS6341</strain>
    </source>
</reference>
<feature type="transmembrane region" description="Helical" evidence="1">
    <location>
        <begin position="9"/>
        <end position="42"/>
    </location>
</feature>